<dbReference type="AlphaFoldDB" id="A0A1H3I4E9"/>
<dbReference type="EMBL" id="FNOK01000022">
    <property type="protein sequence ID" value="SDY21924.1"/>
    <property type="molecule type" value="Genomic_DNA"/>
</dbReference>
<protein>
    <submittedName>
        <fullName evidence="1">Uncharacterized protein</fullName>
    </submittedName>
</protein>
<evidence type="ECO:0000313" key="2">
    <source>
        <dbReference type="Proteomes" id="UP000199529"/>
    </source>
</evidence>
<proteinExistence type="predicted"/>
<dbReference type="Proteomes" id="UP000199529">
    <property type="component" value="Unassembled WGS sequence"/>
</dbReference>
<dbReference type="OrthoDB" id="3690876at2"/>
<accession>A0A1H3I4E9</accession>
<sequence length="137" mass="14538">MSFFDGVANTVVTMGQKAVRSATIHTAINSGGSAQSASFTVDIEQIPGLITEYQKAQDKLGEILLAAQQLKKIAPPGDDEVSQRLSDALGEMAGENEGCLSWAVNDARARIQTQIDQLKAAQGGYQATDENASIRQV</sequence>
<evidence type="ECO:0000313" key="1">
    <source>
        <dbReference type="EMBL" id="SDY21924.1"/>
    </source>
</evidence>
<reference evidence="2" key="1">
    <citation type="submission" date="2016-10" db="EMBL/GenBank/DDBJ databases">
        <authorList>
            <person name="Varghese N."/>
            <person name="Submissions S."/>
        </authorList>
    </citation>
    <scope>NUCLEOTIDE SEQUENCE [LARGE SCALE GENOMIC DNA]</scope>
    <source>
        <strain evidence="2">CGMCC 4.3530</strain>
    </source>
</reference>
<name>A0A1H3I4E9_9PSEU</name>
<dbReference type="STRING" id="418495.SAMN05216215_10227"/>
<organism evidence="1 2">
    <name type="scientific">Saccharopolyspora shandongensis</name>
    <dbReference type="NCBI Taxonomy" id="418495"/>
    <lineage>
        <taxon>Bacteria</taxon>
        <taxon>Bacillati</taxon>
        <taxon>Actinomycetota</taxon>
        <taxon>Actinomycetes</taxon>
        <taxon>Pseudonocardiales</taxon>
        <taxon>Pseudonocardiaceae</taxon>
        <taxon>Saccharopolyspora</taxon>
    </lineage>
</organism>
<keyword evidence="2" id="KW-1185">Reference proteome</keyword>
<gene>
    <name evidence="1" type="ORF">SAMN05216215_10227</name>
</gene>
<dbReference type="RefSeq" id="WP_093268536.1">
    <property type="nucleotide sequence ID" value="NZ_FNOK01000022.1"/>
</dbReference>